<keyword evidence="1" id="KW-0812">Transmembrane</keyword>
<dbReference type="Proteomes" id="UP000696931">
    <property type="component" value="Unassembled WGS sequence"/>
</dbReference>
<feature type="transmembrane region" description="Helical" evidence="1">
    <location>
        <begin position="34"/>
        <end position="53"/>
    </location>
</feature>
<protein>
    <submittedName>
        <fullName evidence="2">Uncharacterized protein</fullName>
    </submittedName>
</protein>
<proteinExistence type="predicted"/>
<name>A0A933SEI4_UNCEI</name>
<reference evidence="2" key="1">
    <citation type="submission" date="2020-07" db="EMBL/GenBank/DDBJ databases">
        <title>Huge and variable diversity of episymbiotic CPR bacteria and DPANN archaea in groundwater ecosystems.</title>
        <authorList>
            <person name="He C.Y."/>
            <person name="Keren R."/>
            <person name="Whittaker M."/>
            <person name="Farag I.F."/>
            <person name="Doudna J."/>
            <person name="Cate J.H.D."/>
            <person name="Banfield J.F."/>
        </authorList>
    </citation>
    <scope>NUCLEOTIDE SEQUENCE</scope>
    <source>
        <strain evidence="2">NC_groundwater_1813_Pr3_B-0.1um_71_17</strain>
    </source>
</reference>
<evidence type="ECO:0000256" key="1">
    <source>
        <dbReference type="SAM" id="Phobius"/>
    </source>
</evidence>
<keyword evidence="1" id="KW-1133">Transmembrane helix</keyword>
<feature type="transmembrane region" description="Helical" evidence="1">
    <location>
        <begin position="125"/>
        <end position="155"/>
    </location>
</feature>
<keyword evidence="1" id="KW-0472">Membrane</keyword>
<feature type="transmembrane region" description="Helical" evidence="1">
    <location>
        <begin position="65"/>
        <end position="84"/>
    </location>
</feature>
<evidence type="ECO:0000313" key="2">
    <source>
        <dbReference type="EMBL" id="MBI5170265.1"/>
    </source>
</evidence>
<evidence type="ECO:0000313" key="3">
    <source>
        <dbReference type="Proteomes" id="UP000696931"/>
    </source>
</evidence>
<dbReference type="EMBL" id="JACRIW010000087">
    <property type="protein sequence ID" value="MBI5170265.1"/>
    <property type="molecule type" value="Genomic_DNA"/>
</dbReference>
<dbReference type="AlphaFoldDB" id="A0A933SEI4"/>
<organism evidence="2 3">
    <name type="scientific">Eiseniibacteriota bacterium</name>
    <dbReference type="NCBI Taxonomy" id="2212470"/>
    <lineage>
        <taxon>Bacteria</taxon>
        <taxon>Candidatus Eiseniibacteriota</taxon>
    </lineage>
</organism>
<comment type="caution">
    <text evidence="2">The sequence shown here is derived from an EMBL/GenBank/DDBJ whole genome shotgun (WGS) entry which is preliminary data.</text>
</comment>
<accession>A0A933SEI4</accession>
<sequence length="250" mass="27012">MDLRSSFHRPLRLADLLRDPFADVVRRWPRYRTVLPMLLPGTLAAFTASYALPANRTELADLRRIDLLLIVTGMLGAFTAQNIATYQICHIAAETAGDPAPASGALVGPAFRRCLTLTVVAALQILLLVASAVALVVPAFFVAPMLAAAIPACVLEHAGPIESLRRSRSLSEGRRTPCLLAPAALVLLALSPLEWPLQALSAPAWTVITFRVLVNSALHLVFTVQAAQLWCGLRFEKGEYTEGSLAHVFD</sequence>
<gene>
    <name evidence="2" type="ORF">HZA61_12315</name>
</gene>